<dbReference type="AlphaFoldDB" id="A0A382H3L5"/>
<sequence>MLDNDLIRLDQKLNVFIEMKEEQQIEELQDIRHDKQKK</sequence>
<reference evidence="1" key="1">
    <citation type="submission" date="2018-05" db="EMBL/GenBank/DDBJ databases">
        <authorList>
            <person name="Lanie J.A."/>
            <person name="Ng W.-L."/>
            <person name="Kazmierczak K.M."/>
            <person name="Andrzejewski T.M."/>
            <person name="Davidsen T.M."/>
            <person name="Wayne K.J."/>
            <person name="Tettelin H."/>
            <person name="Glass J.I."/>
            <person name="Rusch D."/>
            <person name="Podicherti R."/>
            <person name="Tsui H.-C.T."/>
            <person name="Winkler M.E."/>
        </authorList>
    </citation>
    <scope>NUCLEOTIDE SEQUENCE</scope>
</reference>
<evidence type="ECO:0000313" key="1">
    <source>
        <dbReference type="EMBL" id="SVB81507.1"/>
    </source>
</evidence>
<name>A0A382H3L5_9ZZZZ</name>
<accession>A0A382H3L5</accession>
<proteinExistence type="predicted"/>
<dbReference type="EMBL" id="UINC01058815">
    <property type="protein sequence ID" value="SVB81507.1"/>
    <property type="molecule type" value="Genomic_DNA"/>
</dbReference>
<protein>
    <submittedName>
        <fullName evidence="1">Uncharacterized protein</fullName>
    </submittedName>
</protein>
<gene>
    <name evidence="1" type="ORF">METZ01_LOCUS234361</name>
</gene>
<organism evidence="1">
    <name type="scientific">marine metagenome</name>
    <dbReference type="NCBI Taxonomy" id="408172"/>
    <lineage>
        <taxon>unclassified sequences</taxon>
        <taxon>metagenomes</taxon>
        <taxon>ecological metagenomes</taxon>
    </lineage>
</organism>